<protein>
    <recommendedName>
        <fullName evidence="2">YCII-related domain-containing protein</fullName>
    </recommendedName>
</protein>
<feature type="domain" description="YCII-related" evidence="2">
    <location>
        <begin position="52"/>
        <end position="121"/>
    </location>
</feature>
<evidence type="ECO:0000256" key="1">
    <source>
        <dbReference type="ARBA" id="ARBA00007689"/>
    </source>
</evidence>
<evidence type="ECO:0000313" key="3">
    <source>
        <dbReference type="EMBL" id="ANX03011.1"/>
    </source>
</evidence>
<comment type="similarity">
    <text evidence="1">Belongs to the YciI family.</text>
</comment>
<organism evidence="3 4">
    <name type="scientific">Immundisolibacter cernigliae</name>
    <dbReference type="NCBI Taxonomy" id="1810504"/>
    <lineage>
        <taxon>Bacteria</taxon>
        <taxon>Pseudomonadati</taxon>
        <taxon>Pseudomonadota</taxon>
        <taxon>Gammaproteobacteria</taxon>
        <taxon>Immundisolibacterales</taxon>
        <taxon>Immundisolibacteraceae</taxon>
        <taxon>Immundisolibacter</taxon>
    </lineage>
</organism>
<dbReference type="InterPro" id="IPR011008">
    <property type="entry name" value="Dimeric_a/b-barrel"/>
</dbReference>
<sequence length="124" mass="13345">MLYVIISRFDEAAVARLRGELPPAAFAYIDEAIHHQRVPSQADIEAQGVAPGLAGVLAAHLAHLTELRGSGKLVSGGPCTGFVNAINIFEAGSADEARVLHDADPLARYGYFAVETIYPWQRVF</sequence>
<reference evidence="4" key="1">
    <citation type="submission" date="2016-03" db="EMBL/GenBank/DDBJ databases">
        <title>Complete genome sequence of Solimmundus cernigliae, representing a novel lineage of polycyclic aromatic hydrocarbon degraders within the Gammaproteobacteria.</title>
        <authorList>
            <person name="Singleton D.R."/>
            <person name="Dickey A.N."/>
            <person name="Scholl E.H."/>
            <person name="Wright F.A."/>
            <person name="Aitken M.D."/>
        </authorList>
    </citation>
    <scope>NUCLEOTIDE SEQUENCE [LARGE SCALE GENOMIC DNA]</scope>
    <source>
        <strain evidence="4">TR3.2</strain>
    </source>
</reference>
<keyword evidence="4" id="KW-1185">Reference proteome</keyword>
<accession>A0A1B1YQG0</accession>
<dbReference type="SUPFAM" id="SSF54909">
    <property type="entry name" value="Dimeric alpha+beta barrel"/>
    <property type="match status" value="1"/>
</dbReference>
<dbReference type="InParanoid" id="A0A1B1YQG0"/>
<dbReference type="Gene3D" id="3.30.70.1060">
    <property type="entry name" value="Dimeric alpha+beta barrel"/>
    <property type="match status" value="1"/>
</dbReference>
<name>A0A1B1YQG0_9GAMM</name>
<proteinExistence type="inferred from homology"/>
<evidence type="ECO:0000259" key="2">
    <source>
        <dbReference type="Pfam" id="PF03795"/>
    </source>
</evidence>
<dbReference type="Proteomes" id="UP000092952">
    <property type="component" value="Chromosome"/>
</dbReference>
<evidence type="ECO:0000313" key="4">
    <source>
        <dbReference type="Proteomes" id="UP000092952"/>
    </source>
</evidence>
<dbReference type="KEGG" id="gbi:PG2T_01595"/>
<dbReference type="STRING" id="1810504.PG2T_01595"/>
<dbReference type="AlphaFoldDB" id="A0A1B1YQG0"/>
<dbReference type="EMBL" id="CP014671">
    <property type="protein sequence ID" value="ANX03011.1"/>
    <property type="molecule type" value="Genomic_DNA"/>
</dbReference>
<gene>
    <name evidence="3" type="ORF">PG2T_01595</name>
</gene>
<dbReference type="InterPro" id="IPR005545">
    <property type="entry name" value="YCII"/>
</dbReference>
<dbReference type="Pfam" id="PF03795">
    <property type="entry name" value="YCII"/>
    <property type="match status" value="1"/>
</dbReference>
<dbReference type="RefSeq" id="WP_068802522.1">
    <property type="nucleotide sequence ID" value="NZ_CP014671.1"/>
</dbReference>